<dbReference type="GeneTree" id="ENSGT00390000003618"/>
<dbReference type="Proteomes" id="UP000016666">
    <property type="component" value="Chromosome 22"/>
</dbReference>
<evidence type="ECO:0000313" key="4">
    <source>
        <dbReference type="Proteomes" id="UP000016666"/>
    </source>
</evidence>
<evidence type="ECO:0000256" key="1">
    <source>
        <dbReference type="SAM" id="MobiDB-lite"/>
    </source>
</evidence>
<dbReference type="GO" id="GO:0001666">
    <property type="term" value="P:response to hypoxia"/>
    <property type="evidence" value="ECO:0007669"/>
    <property type="project" value="TreeGrafter"/>
</dbReference>
<proteinExistence type="predicted"/>
<sequence length="741" mass="82223">MHPRCVPGHPSLRVPRCARGPWLWSRHPAPPRGTQRVPAPRGEGGEAEQLRNLGQKSVCSQLTPTRVTADGSGEWLRDTPHRAPRLRAPARCSQLLPPAGMGNITCVPQAPGRFRHSFRRKPSLKKEQNGKKKLPSFFGIDGGGERDTTADKILQYIPGKHFQNQENQKENLDQRFPSLFKKGRRKTVVRNLGKIIYYSKVKLKLQHCQEVNDCYLELFQSYLYFQSMGFNGLTYQGLLPLKELNVCEIEAGKSPGQEDHAFRITGPLLNPLIVFCPTESELKQWLYHLEKQIQLNGGSLGLPFLPQDDWQQSSMGKEELRWSVQNMPVQDWRGTQRESLGNVICASKVKLQHLPFQEQHDRLLVLYPSTLVIVSEEHNSFYFKGELPLNAIQVCFEENEKTSFLIEGRLINSIRVICRSYEDYGEWLDCLKTAQFRNADSSLSGSESFSGSKQPHLGQLGGSGRGSLASDGRTNSWASGGKGATLTHLSQNSGSFHDTQSFVLLSEGRMLEDPLSPGYSQPLHCLPHTNWPSTGLPSQELRRGGSARKSKGRSGQDAERTARGLIPEHPDGELVPAAYSEPYSSLSSWHHPTASPSHPELSSVSSLLEEHLGPLLQPPGETLGMRSPFCSPSITRSRAGRARGGIRAHPPSFLPLLVTEQAAEGLSAALQAQLWLLAGDSSGAYDLPEGFSRRGSAAYHDYAELQSFQSDFSYDNLWEAEGRAPSTPRGSPTPSPHFYQA</sequence>
<dbReference type="Pfam" id="PF00169">
    <property type="entry name" value="PH"/>
    <property type="match status" value="1"/>
</dbReference>
<evidence type="ECO:0000313" key="3">
    <source>
        <dbReference type="Ensembl" id="ENSAPLP00000007834.2"/>
    </source>
</evidence>
<feature type="region of interest" description="Disordered" evidence="1">
    <location>
        <begin position="21"/>
        <end position="46"/>
    </location>
</feature>
<dbReference type="PANTHER" id="PTHR46882:SF1">
    <property type="entry name" value="PLECKSTRIN HOMOLOGY DOMAIN-CONTAINING FAMILY N MEMBER 1"/>
    <property type="match status" value="1"/>
</dbReference>
<dbReference type="SMART" id="SM00233">
    <property type="entry name" value="PH"/>
    <property type="match status" value="2"/>
</dbReference>
<name>U3IKR2_ANAPP</name>
<dbReference type="GO" id="GO:0001786">
    <property type="term" value="F:phosphatidylserine binding"/>
    <property type="evidence" value="ECO:0007669"/>
    <property type="project" value="TreeGrafter"/>
</dbReference>
<dbReference type="GO" id="GO:0043065">
    <property type="term" value="P:positive regulation of apoptotic process"/>
    <property type="evidence" value="ECO:0007669"/>
    <property type="project" value="InterPro"/>
</dbReference>
<reference evidence="3 4" key="1">
    <citation type="submission" date="2017-10" db="EMBL/GenBank/DDBJ databases">
        <title>A new Pekin duck reference genome.</title>
        <authorList>
            <person name="Hou Z.-C."/>
            <person name="Zhou Z.-K."/>
            <person name="Zhu F."/>
            <person name="Hou S.-S."/>
        </authorList>
    </citation>
    <scope>NUCLEOTIDE SEQUENCE [LARGE SCALE GENOMIC DNA]</scope>
</reference>
<dbReference type="GO" id="GO:0031966">
    <property type="term" value="C:mitochondrial membrane"/>
    <property type="evidence" value="ECO:0007669"/>
    <property type="project" value="TreeGrafter"/>
</dbReference>
<dbReference type="InterPro" id="IPR001849">
    <property type="entry name" value="PH_domain"/>
</dbReference>
<dbReference type="AlphaFoldDB" id="U3IKR2"/>
<dbReference type="PANTHER" id="PTHR46882">
    <property type="entry name" value="PLECKSTRIN HOMOLOGY DOMAIN-CONTAINING FAMILY N MEMBER 1"/>
    <property type="match status" value="1"/>
</dbReference>
<dbReference type="GO" id="GO:1901612">
    <property type="term" value="F:cardiolipin binding"/>
    <property type="evidence" value="ECO:0007669"/>
    <property type="project" value="InterPro"/>
</dbReference>
<dbReference type="GO" id="GO:0061158">
    <property type="term" value="P:3'-UTR-mediated mRNA destabilization"/>
    <property type="evidence" value="ECO:0007669"/>
    <property type="project" value="TreeGrafter"/>
</dbReference>
<feature type="compositionally biased region" description="Basic and acidic residues" evidence="1">
    <location>
        <begin position="554"/>
        <end position="572"/>
    </location>
</feature>
<dbReference type="SUPFAM" id="SSF50729">
    <property type="entry name" value="PH domain-like"/>
    <property type="match status" value="2"/>
</dbReference>
<feature type="region of interest" description="Disordered" evidence="1">
    <location>
        <begin position="444"/>
        <end position="483"/>
    </location>
</feature>
<feature type="domain" description="PH" evidence="2">
    <location>
        <begin position="188"/>
        <end position="294"/>
    </location>
</feature>
<reference evidence="3" key="3">
    <citation type="submission" date="2025-09" db="UniProtKB">
        <authorList>
            <consortium name="Ensembl"/>
        </authorList>
    </citation>
    <scope>IDENTIFICATION</scope>
</reference>
<dbReference type="InterPro" id="IPR042835">
    <property type="entry name" value="PLEKHN1"/>
</dbReference>
<dbReference type="InterPro" id="IPR011993">
    <property type="entry name" value="PH-like_dom_sf"/>
</dbReference>
<dbReference type="PROSITE" id="PS50003">
    <property type="entry name" value="PH_DOMAIN"/>
    <property type="match status" value="1"/>
</dbReference>
<gene>
    <name evidence="3" type="primary">PLEKHN1</name>
</gene>
<evidence type="ECO:0000259" key="2">
    <source>
        <dbReference type="PROSITE" id="PS50003"/>
    </source>
</evidence>
<dbReference type="Ensembl" id="ENSAPLT00000008500.2">
    <property type="protein sequence ID" value="ENSAPLP00000007834.2"/>
    <property type="gene ID" value="ENSAPLG00000008187.2"/>
</dbReference>
<feature type="compositionally biased region" description="Low complexity" evidence="1">
    <location>
        <begin position="595"/>
        <end position="606"/>
    </location>
</feature>
<dbReference type="GO" id="GO:1901981">
    <property type="term" value="F:phosphatidylinositol phosphate binding"/>
    <property type="evidence" value="ECO:0007669"/>
    <property type="project" value="TreeGrafter"/>
</dbReference>
<feature type="region of interest" description="Disordered" evidence="1">
    <location>
        <begin position="530"/>
        <end position="606"/>
    </location>
</feature>
<keyword evidence="4" id="KW-1185">Reference proteome</keyword>
<dbReference type="GO" id="GO:0070300">
    <property type="term" value="F:phosphatidic acid binding"/>
    <property type="evidence" value="ECO:0007669"/>
    <property type="project" value="TreeGrafter"/>
</dbReference>
<reference evidence="3" key="2">
    <citation type="submission" date="2025-08" db="UniProtKB">
        <authorList>
            <consortium name="Ensembl"/>
        </authorList>
    </citation>
    <scope>IDENTIFICATION</scope>
</reference>
<protein>
    <submittedName>
        <fullName evidence="3">Pleckstrin homology domain containing N1</fullName>
    </submittedName>
</protein>
<organism evidence="3 4">
    <name type="scientific">Anas platyrhynchos platyrhynchos</name>
    <name type="common">Northern mallard</name>
    <dbReference type="NCBI Taxonomy" id="8840"/>
    <lineage>
        <taxon>Eukaryota</taxon>
        <taxon>Metazoa</taxon>
        <taxon>Chordata</taxon>
        <taxon>Craniata</taxon>
        <taxon>Vertebrata</taxon>
        <taxon>Euteleostomi</taxon>
        <taxon>Archelosauria</taxon>
        <taxon>Archosauria</taxon>
        <taxon>Dinosauria</taxon>
        <taxon>Saurischia</taxon>
        <taxon>Theropoda</taxon>
        <taxon>Coelurosauria</taxon>
        <taxon>Aves</taxon>
        <taxon>Neognathae</taxon>
        <taxon>Galloanserae</taxon>
        <taxon>Anseriformes</taxon>
        <taxon>Anatidae</taxon>
        <taxon>Anatinae</taxon>
        <taxon>Anas</taxon>
    </lineage>
</organism>
<dbReference type="GO" id="GO:0005856">
    <property type="term" value="C:cytoskeleton"/>
    <property type="evidence" value="ECO:0007669"/>
    <property type="project" value="TreeGrafter"/>
</dbReference>
<feature type="region of interest" description="Disordered" evidence="1">
    <location>
        <begin position="721"/>
        <end position="741"/>
    </location>
</feature>
<accession>U3IKR2</accession>
<dbReference type="STRING" id="8840.ENSAPLP00000007834"/>
<dbReference type="Gene3D" id="2.30.29.30">
    <property type="entry name" value="Pleckstrin-homology domain (PH domain)/Phosphotyrosine-binding domain (PTB)"/>
    <property type="match status" value="2"/>
</dbReference>